<evidence type="ECO:0000256" key="1">
    <source>
        <dbReference type="SAM" id="MobiDB-lite"/>
    </source>
</evidence>
<gene>
    <name evidence="2" type="ORF">SAMN05216184_1241</name>
</gene>
<evidence type="ECO:0000313" key="2">
    <source>
        <dbReference type="EMBL" id="SSA47257.1"/>
    </source>
</evidence>
<evidence type="ECO:0000313" key="3">
    <source>
        <dbReference type="Proteomes" id="UP000250222"/>
    </source>
</evidence>
<feature type="region of interest" description="Disordered" evidence="1">
    <location>
        <begin position="139"/>
        <end position="185"/>
    </location>
</feature>
<feature type="compositionally biased region" description="Low complexity" evidence="1">
    <location>
        <begin position="151"/>
        <end position="164"/>
    </location>
</feature>
<reference evidence="2 3" key="1">
    <citation type="submission" date="2016-10" db="EMBL/GenBank/DDBJ databases">
        <authorList>
            <person name="Cai Z."/>
        </authorList>
    </citation>
    <scope>NUCLEOTIDE SEQUENCE [LARGE SCALE GENOMIC DNA]</scope>
    <source>
        <strain evidence="2 3">CGMCC 1.10826</strain>
    </source>
</reference>
<protein>
    <submittedName>
        <fullName evidence="2">Uncharacterized protein</fullName>
    </submittedName>
</protein>
<feature type="non-terminal residue" evidence="2">
    <location>
        <position position="1"/>
    </location>
</feature>
<dbReference type="Proteomes" id="UP000250222">
    <property type="component" value="Unassembled WGS sequence"/>
</dbReference>
<proteinExistence type="predicted"/>
<keyword evidence="3" id="KW-1185">Reference proteome</keyword>
<accession>A0A2Y9AXF7</accession>
<dbReference type="EMBL" id="UETB01000024">
    <property type="protein sequence ID" value="SSA47257.1"/>
    <property type="molecule type" value="Genomic_DNA"/>
</dbReference>
<organism evidence="2 3">
    <name type="scientific">Georgenia satyanarayanai</name>
    <dbReference type="NCBI Taxonomy" id="860221"/>
    <lineage>
        <taxon>Bacteria</taxon>
        <taxon>Bacillati</taxon>
        <taxon>Actinomycetota</taxon>
        <taxon>Actinomycetes</taxon>
        <taxon>Micrococcales</taxon>
        <taxon>Bogoriellaceae</taxon>
        <taxon>Georgenia</taxon>
    </lineage>
</organism>
<sequence>RLVRELTGDGVTRDALAAAAPAPLIGLHDSACQDRAIRLEPLPDDFEAELVQACERGQVRASEGSVRHVEVFPMGWRRNPHHRKTSTPTRPPTRHFALGARPTPPLHPHSGRAAKVDAHVLGIVLNKAQRKERDRYAYEYYSSEDPTLTGSRVSTARSSRRASAPQPTHAKRSTWPGERLSASRR</sequence>
<name>A0A2Y9AXF7_9MICO</name>
<dbReference type="AlphaFoldDB" id="A0A2Y9AXF7"/>